<dbReference type="PANTHER" id="PTHR46082">
    <property type="entry name" value="ATP/GTP-BINDING PROTEIN-RELATED"/>
    <property type="match status" value="1"/>
</dbReference>
<name>A0A6G1IFL4_9PLEO</name>
<proteinExistence type="predicted"/>
<dbReference type="PANTHER" id="PTHR46082:SF6">
    <property type="entry name" value="AAA+ ATPASE DOMAIN-CONTAINING PROTEIN-RELATED"/>
    <property type="match status" value="1"/>
</dbReference>
<feature type="non-terminal residue" evidence="1">
    <location>
        <position position="1"/>
    </location>
</feature>
<feature type="non-terminal residue" evidence="1">
    <location>
        <position position="62"/>
    </location>
</feature>
<dbReference type="SUPFAM" id="SSF48452">
    <property type="entry name" value="TPR-like"/>
    <property type="match status" value="1"/>
</dbReference>
<dbReference type="InterPro" id="IPR011990">
    <property type="entry name" value="TPR-like_helical_dom_sf"/>
</dbReference>
<keyword evidence="2" id="KW-1185">Reference proteome</keyword>
<evidence type="ECO:0000313" key="2">
    <source>
        <dbReference type="Proteomes" id="UP000799291"/>
    </source>
</evidence>
<evidence type="ECO:0000313" key="1">
    <source>
        <dbReference type="EMBL" id="KAF2676925.1"/>
    </source>
</evidence>
<organism evidence="1 2">
    <name type="scientific">Lentithecium fluviatile CBS 122367</name>
    <dbReference type="NCBI Taxonomy" id="1168545"/>
    <lineage>
        <taxon>Eukaryota</taxon>
        <taxon>Fungi</taxon>
        <taxon>Dikarya</taxon>
        <taxon>Ascomycota</taxon>
        <taxon>Pezizomycotina</taxon>
        <taxon>Dothideomycetes</taxon>
        <taxon>Pleosporomycetidae</taxon>
        <taxon>Pleosporales</taxon>
        <taxon>Massarineae</taxon>
        <taxon>Lentitheciaceae</taxon>
        <taxon>Lentithecium</taxon>
    </lineage>
</organism>
<dbReference type="Gene3D" id="1.25.40.10">
    <property type="entry name" value="Tetratricopeptide repeat domain"/>
    <property type="match status" value="1"/>
</dbReference>
<dbReference type="InterPro" id="IPR053137">
    <property type="entry name" value="NLR-like"/>
</dbReference>
<protein>
    <submittedName>
        <fullName evidence="1">Uncharacterized protein</fullName>
    </submittedName>
</protein>
<reference evidence="1" key="1">
    <citation type="journal article" date="2020" name="Stud. Mycol.">
        <title>101 Dothideomycetes genomes: a test case for predicting lifestyles and emergence of pathogens.</title>
        <authorList>
            <person name="Haridas S."/>
            <person name="Albert R."/>
            <person name="Binder M."/>
            <person name="Bloem J."/>
            <person name="Labutti K."/>
            <person name="Salamov A."/>
            <person name="Andreopoulos B."/>
            <person name="Baker S."/>
            <person name="Barry K."/>
            <person name="Bills G."/>
            <person name="Bluhm B."/>
            <person name="Cannon C."/>
            <person name="Castanera R."/>
            <person name="Culley D."/>
            <person name="Daum C."/>
            <person name="Ezra D."/>
            <person name="Gonzalez J."/>
            <person name="Henrissat B."/>
            <person name="Kuo A."/>
            <person name="Liang C."/>
            <person name="Lipzen A."/>
            <person name="Lutzoni F."/>
            <person name="Magnuson J."/>
            <person name="Mondo S."/>
            <person name="Nolan M."/>
            <person name="Ohm R."/>
            <person name="Pangilinan J."/>
            <person name="Park H.-J."/>
            <person name="Ramirez L."/>
            <person name="Alfaro M."/>
            <person name="Sun H."/>
            <person name="Tritt A."/>
            <person name="Yoshinaga Y."/>
            <person name="Zwiers L.-H."/>
            <person name="Turgeon B."/>
            <person name="Goodwin S."/>
            <person name="Spatafora J."/>
            <person name="Crous P."/>
            <person name="Grigoriev I."/>
        </authorList>
    </citation>
    <scope>NUCLEOTIDE SEQUENCE</scope>
    <source>
        <strain evidence="1">CBS 122367</strain>
    </source>
</reference>
<sequence length="62" mass="6651">GKLAEAEAMYSRALQGYEEALGPKHTSTLGTVNNLGLLYADQGKLAEAEAMYSRALQGYEEA</sequence>
<gene>
    <name evidence="1" type="ORF">K458DRAFT_257845</name>
</gene>
<dbReference type="AlphaFoldDB" id="A0A6G1IFL4"/>
<dbReference type="Proteomes" id="UP000799291">
    <property type="component" value="Unassembled WGS sequence"/>
</dbReference>
<dbReference type="EMBL" id="MU005628">
    <property type="protein sequence ID" value="KAF2676925.1"/>
    <property type="molecule type" value="Genomic_DNA"/>
</dbReference>
<dbReference type="OrthoDB" id="626167at2759"/>
<accession>A0A6G1IFL4</accession>
<dbReference type="PROSITE" id="PS50293">
    <property type="entry name" value="TPR_REGION"/>
    <property type="match status" value="1"/>
</dbReference>
<dbReference type="Pfam" id="PF13424">
    <property type="entry name" value="TPR_12"/>
    <property type="match status" value="1"/>
</dbReference>